<feature type="region of interest" description="Disordered" evidence="1">
    <location>
        <begin position="33"/>
        <end position="58"/>
    </location>
</feature>
<keyword evidence="3" id="KW-1185">Reference proteome</keyword>
<evidence type="ECO:0000256" key="1">
    <source>
        <dbReference type="SAM" id="MobiDB-lite"/>
    </source>
</evidence>
<accession>A0ABC8T6W9</accession>
<dbReference type="Proteomes" id="UP001642360">
    <property type="component" value="Unassembled WGS sequence"/>
</dbReference>
<sequence>MEYYYARIYGEDAKKLVERVCNAFSDIFSEYGNESSQTMPYGSHLGENSSSSSLNLDGSSDKLSGIDEWCSFLGF</sequence>
<gene>
    <name evidence="2" type="ORF">ILEXP_LOCUS34313</name>
</gene>
<comment type="caution">
    <text evidence="2">The sequence shown here is derived from an EMBL/GenBank/DDBJ whole genome shotgun (WGS) entry which is preliminary data.</text>
</comment>
<proteinExistence type="predicted"/>
<evidence type="ECO:0000313" key="2">
    <source>
        <dbReference type="EMBL" id="CAK9165157.1"/>
    </source>
</evidence>
<reference evidence="2 3" key="1">
    <citation type="submission" date="2024-02" db="EMBL/GenBank/DDBJ databases">
        <authorList>
            <person name="Vignale AGUSTIN F."/>
            <person name="Sosa J E."/>
            <person name="Modenutti C."/>
        </authorList>
    </citation>
    <scope>NUCLEOTIDE SEQUENCE [LARGE SCALE GENOMIC DNA]</scope>
</reference>
<organism evidence="2 3">
    <name type="scientific">Ilex paraguariensis</name>
    <name type="common">yerba mate</name>
    <dbReference type="NCBI Taxonomy" id="185542"/>
    <lineage>
        <taxon>Eukaryota</taxon>
        <taxon>Viridiplantae</taxon>
        <taxon>Streptophyta</taxon>
        <taxon>Embryophyta</taxon>
        <taxon>Tracheophyta</taxon>
        <taxon>Spermatophyta</taxon>
        <taxon>Magnoliopsida</taxon>
        <taxon>eudicotyledons</taxon>
        <taxon>Gunneridae</taxon>
        <taxon>Pentapetalae</taxon>
        <taxon>asterids</taxon>
        <taxon>campanulids</taxon>
        <taxon>Aquifoliales</taxon>
        <taxon>Aquifoliaceae</taxon>
        <taxon>Ilex</taxon>
    </lineage>
</organism>
<feature type="compositionally biased region" description="Low complexity" evidence="1">
    <location>
        <begin position="42"/>
        <end position="58"/>
    </location>
</feature>
<evidence type="ECO:0000313" key="3">
    <source>
        <dbReference type="Proteomes" id="UP001642360"/>
    </source>
</evidence>
<name>A0ABC8T6W9_9AQUA</name>
<protein>
    <submittedName>
        <fullName evidence="2">Uncharacterized protein</fullName>
    </submittedName>
</protein>
<dbReference type="EMBL" id="CAUOFW020004336">
    <property type="protein sequence ID" value="CAK9165157.1"/>
    <property type="molecule type" value="Genomic_DNA"/>
</dbReference>
<dbReference type="AlphaFoldDB" id="A0ABC8T6W9"/>